<protein>
    <submittedName>
        <fullName evidence="1">Uncharacterized protein</fullName>
    </submittedName>
</protein>
<name>A0A0C9YDB7_9AGAM</name>
<reference evidence="1 2" key="1">
    <citation type="submission" date="2014-04" db="EMBL/GenBank/DDBJ databases">
        <authorList>
            <consortium name="DOE Joint Genome Institute"/>
            <person name="Kuo A."/>
            <person name="Kohler A."/>
            <person name="Costa M.D."/>
            <person name="Nagy L.G."/>
            <person name="Floudas D."/>
            <person name="Copeland A."/>
            <person name="Barry K.W."/>
            <person name="Cichocki N."/>
            <person name="Veneault-Fourrey C."/>
            <person name="LaButti K."/>
            <person name="Lindquist E.A."/>
            <person name="Lipzen A."/>
            <person name="Lundell T."/>
            <person name="Morin E."/>
            <person name="Murat C."/>
            <person name="Sun H."/>
            <person name="Tunlid A."/>
            <person name="Henrissat B."/>
            <person name="Grigoriev I.V."/>
            <person name="Hibbett D.S."/>
            <person name="Martin F."/>
            <person name="Nordberg H.P."/>
            <person name="Cantor M.N."/>
            <person name="Hua S.X."/>
        </authorList>
    </citation>
    <scope>NUCLEOTIDE SEQUENCE [LARGE SCALE GENOMIC DNA]</scope>
    <source>
        <strain evidence="1 2">441</strain>
    </source>
</reference>
<accession>A0A0C9YDB7</accession>
<reference evidence="2" key="2">
    <citation type="submission" date="2015-01" db="EMBL/GenBank/DDBJ databases">
        <title>Evolutionary Origins and Diversification of the Mycorrhizal Mutualists.</title>
        <authorList>
            <consortium name="DOE Joint Genome Institute"/>
            <consortium name="Mycorrhizal Genomics Consortium"/>
            <person name="Kohler A."/>
            <person name="Kuo A."/>
            <person name="Nagy L.G."/>
            <person name="Floudas D."/>
            <person name="Copeland A."/>
            <person name="Barry K.W."/>
            <person name="Cichocki N."/>
            <person name="Veneault-Fourrey C."/>
            <person name="LaButti K."/>
            <person name="Lindquist E.A."/>
            <person name="Lipzen A."/>
            <person name="Lundell T."/>
            <person name="Morin E."/>
            <person name="Murat C."/>
            <person name="Riley R."/>
            <person name="Ohm R."/>
            <person name="Sun H."/>
            <person name="Tunlid A."/>
            <person name="Henrissat B."/>
            <person name="Grigoriev I.V."/>
            <person name="Hibbett D.S."/>
            <person name="Martin F."/>
        </authorList>
    </citation>
    <scope>NUCLEOTIDE SEQUENCE [LARGE SCALE GENOMIC DNA]</scope>
    <source>
        <strain evidence="2">441</strain>
    </source>
</reference>
<sequence length="57" mass="6199">MKLFIMAFGVRVLIQGHDLYEVFVDLLDVSIELSPLLSGSGIHGTTRIAIRGVCLSP</sequence>
<evidence type="ECO:0000313" key="2">
    <source>
        <dbReference type="Proteomes" id="UP000054018"/>
    </source>
</evidence>
<dbReference type="Proteomes" id="UP000054018">
    <property type="component" value="Unassembled WGS sequence"/>
</dbReference>
<keyword evidence="2" id="KW-1185">Reference proteome</keyword>
<organism evidence="1 2">
    <name type="scientific">Pisolithus microcarpus 441</name>
    <dbReference type="NCBI Taxonomy" id="765257"/>
    <lineage>
        <taxon>Eukaryota</taxon>
        <taxon>Fungi</taxon>
        <taxon>Dikarya</taxon>
        <taxon>Basidiomycota</taxon>
        <taxon>Agaricomycotina</taxon>
        <taxon>Agaricomycetes</taxon>
        <taxon>Agaricomycetidae</taxon>
        <taxon>Boletales</taxon>
        <taxon>Sclerodermatineae</taxon>
        <taxon>Pisolithaceae</taxon>
        <taxon>Pisolithus</taxon>
    </lineage>
</organism>
<gene>
    <name evidence="1" type="ORF">PISMIDRAFT_17104</name>
</gene>
<dbReference type="HOGENOM" id="CLU_2997327_0_0_1"/>
<dbReference type="AlphaFoldDB" id="A0A0C9YDB7"/>
<dbReference type="EMBL" id="KN833926">
    <property type="protein sequence ID" value="KIK14691.1"/>
    <property type="molecule type" value="Genomic_DNA"/>
</dbReference>
<proteinExistence type="predicted"/>
<evidence type="ECO:0000313" key="1">
    <source>
        <dbReference type="EMBL" id="KIK14691.1"/>
    </source>
</evidence>